<protein>
    <submittedName>
        <fullName evidence="2">Uncharacterized protein</fullName>
    </submittedName>
</protein>
<organism evidence="2 3">
    <name type="scientific">Pseudoalteromonas rubra</name>
    <dbReference type="NCBI Taxonomy" id="43658"/>
    <lineage>
        <taxon>Bacteria</taxon>
        <taxon>Pseudomonadati</taxon>
        <taxon>Pseudomonadota</taxon>
        <taxon>Gammaproteobacteria</taxon>
        <taxon>Alteromonadales</taxon>
        <taxon>Pseudoalteromonadaceae</taxon>
        <taxon>Pseudoalteromonas</taxon>
    </lineage>
</organism>
<evidence type="ECO:0000256" key="1">
    <source>
        <dbReference type="SAM" id="Phobius"/>
    </source>
</evidence>
<dbReference type="Proteomes" id="UP000036850">
    <property type="component" value="Unassembled WGS sequence"/>
</dbReference>
<dbReference type="AlphaFoldDB" id="A0A0L0EU00"/>
<accession>A0A0L0EU00</accession>
<feature type="transmembrane region" description="Helical" evidence="1">
    <location>
        <begin position="76"/>
        <end position="96"/>
    </location>
</feature>
<evidence type="ECO:0000313" key="3">
    <source>
        <dbReference type="Proteomes" id="UP000036850"/>
    </source>
</evidence>
<evidence type="ECO:0000313" key="2">
    <source>
        <dbReference type="EMBL" id="KNC67860.1"/>
    </source>
</evidence>
<name>A0A0L0EU00_9GAMM</name>
<sequence length="103" mass="10666">MPSINEIEESIKHIVDSSKLSAEEKAKLLSAVSQPCTPLENDKWIYRIVVGVLGFALIATVIGAITGYLTAQPEPIPDVLIAIGSASVGALAGLLAPSPNSGQ</sequence>
<dbReference type="EMBL" id="LFZX01000046">
    <property type="protein sequence ID" value="KNC67860.1"/>
    <property type="molecule type" value="Genomic_DNA"/>
</dbReference>
<feature type="transmembrane region" description="Helical" evidence="1">
    <location>
        <begin position="44"/>
        <end position="69"/>
    </location>
</feature>
<keyword evidence="1" id="KW-1133">Transmembrane helix</keyword>
<dbReference type="OrthoDB" id="517148at2"/>
<dbReference type="PATRIC" id="fig|43658.6.peg.5777"/>
<gene>
    <name evidence="2" type="ORF">AC626_08235</name>
</gene>
<keyword evidence="1" id="KW-0812">Transmembrane</keyword>
<proteinExistence type="predicted"/>
<keyword evidence="1" id="KW-0472">Membrane</keyword>
<comment type="caution">
    <text evidence="2">The sequence shown here is derived from an EMBL/GenBank/DDBJ whole genome shotgun (WGS) entry which is preliminary data.</text>
</comment>
<reference evidence="3" key="1">
    <citation type="submission" date="2015-07" db="EMBL/GenBank/DDBJ databases">
        <title>Draft genome sequence of a Pseudoalteromonas rubra strain, OCN096, isolated from Kaneohe Bay, Oahu, Hawaii.</title>
        <authorList>
            <person name="Beurmann S."/>
            <person name="Ushijima B."/>
            <person name="Belcaid M."/>
            <person name="Callahan S.M."/>
            <person name="Aeby G.S."/>
        </authorList>
    </citation>
    <scope>NUCLEOTIDE SEQUENCE [LARGE SCALE GENOMIC DNA]</scope>
    <source>
        <strain evidence="3">OCN096</strain>
    </source>
</reference>